<dbReference type="AlphaFoldDB" id="A0A9J5WIC2"/>
<accession>A0A9J5WIC2</accession>
<sequence>MHTTRLNLLMQGSIVYSKIQIVTHHYQRFSCSQYSLLVQVQAQQKRLINSRLGNRCNAHTKKRGTHFMFSPIGLPLFCNRLSIRLLNIKKVFLRLVMGLSANL</sequence>
<keyword evidence="2" id="KW-1185">Reference proteome</keyword>
<dbReference type="Proteomes" id="UP000824120">
    <property type="component" value="Chromosome 11"/>
</dbReference>
<name>A0A9J5WIC2_SOLCO</name>
<organism evidence="1 2">
    <name type="scientific">Solanum commersonii</name>
    <name type="common">Commerson's wild potato</name>
    <name type="synonym">Commerson's nightshade</name>
    <dbReference type="NCBI Taxonomy" id="4109"/>
    <lineage>
        <taxon>Eukaryota</taxon>
        <taxon>Viridiplantae</taxon>
        <taxon>Streptophyta</taxon>
        <taxon>Embryophyta</taxon>
        <taxon>Tracheophyta</taxon>
        <taxon>Spermatophyta</taxon>
        <taxon>Magnoliopsida</taxon>
        <taxon>eudicotyledons</taxon>
        <taxon>Gunneridae</taxon>
        <taxon>Pentapetalae</taxon>
        <taxon>asterids</taxon>
        <taxon>lamiids</taxon>
        <taxon>Solanales</taxon>
        <taxon>Solanaceae</taxon>
        <taxon>Solanoideae</taxon>
        <taxon>Solaneae</taxon>
        <taxon>Solanum</taxon>
    </lineage>
</organism>
<evidence type="ECO:0000313" key="1">
    <source>
        <dbReference type="EMBL" id="KAG5575595.1"/>
    </source>
</evidence>
<reference evidence="1 2" key="1">
    <citation type="submission" date="2020-09" db="EMBL/GenBank/DDBJ databases">
        <title>De no assembly of potato wild relative species, Solanum commersonii.</title>
        <authorList>
            <person name="Cho K."/>
        </authorList>
    </citation>
    <scope>NUCLEOTIDE SEQUENCE [LARGE SCALE GENOMIC DNA]</scope>
    <source>
        <strain evidence="1">LZ3.2</strain>
        <tissue evidence="1">Leaf</tissue>
    </source>
</reference>
<proteinExistence type="predicted"/>
<evidence type="ECO:0000313" key="2">
    <source>
        <dbReference type="Proteomes" id="UP000824120"/>
    </source>
</evidence>
<dbReference type="EMBL" id="JACXVP010000011">
    <property type="protein sequence ID" value="KAG5575595.1"/>
    <property type="molecule type" value="Genomic_DNA"/>
</dbReference>
<gene>
    <name evidence="1" type="ORF">H5410_055729</name>
</gene>
<protein>
    <submittedName>
        <fullName evidence="1">Uncharacterized protein</fullName>
    </submittedName>
</protein>
<comment type="caution">
    <text evidence="1">The sequence shown here is derived from an EMBL/GenBank/DDBJ whole genome shotgun (WGS) entry which is preliminary data.</text>
</comment>